<dbReference type="InterPro" id="IPR055127">
    <property type="entry name" value="YEATS2_3HBD"/>
</dbReference>
<proteinExistence type="predicted"/>
<name>H2Z8N1_CIOSA</name>
<evidence type="ECO:0000259" key="1">
    <source>
        <dbReference type="Pfam" id="PF22951"/>
    </source>
</evidence>
<reference evidence="2" key="2">
    <citation type="submission" date="2025-08" db="UniProtKB">
        <authorList>
            <consortium name="Ensembl"/>
        </authorList>
    </citation>
    <scope>IDENTIFICATION</scope>
</reference>
<feature type="domain" description="YEATS" evidence="1">
    <location>
        <begin position="41"/>
        <end position="127"/>
    </location>
</feature>
<dbReference type="InParanoid" id="H2Z8N1"/>
<reference evidence="2" key="3">
    <citation type="submission" date="2025-09" db="UniProtKB">
        <authorList>
            <consortium name="Ensembl"/>
        </authorList>
    </citation>
    <scope>IDENTIFICATION</scope>
</reference>
<protein>
    <recommendedName>
        <fullName evidence="1">YEATS domain-containing protein</fullName>
    </recommendedName>
</protein>
<dbReference type="HOGENOM" id="CLU_1140183_0_0_1"/>
<sequence length="244" mass="27173">MKHDKPDKLEQNIDVPDPVVPALLHEMVAEQVVRHNVKDLIDDALPIVASLVPIVSEQRKLSEVPFCALTENEFRSWNAGKQRASQWQRATLVRQVLLRVKEILKLTENPPSKKFIVDWCLRHGFSVIITGTPGPKRPKPATSIVPTLSPMDLPCLNDPTSKIARNDSDTEVIDVVTSPSHTIPRVIDLSEETSPGLVVDIARQNGVRLSSYATQIVVEKAFHLFAEELLRASTAASMSRDVER</sequence>
<dbReference type="Proteomes" id="UP000007875">
    <property type="component" value="Unassembled WGS sequence"/>
</dbReference>
<evidence type="ECO:0000313" key="2">
    <source>
        <dbReference type="Ensembl" id="ENSCSAVP00000013943.1"/>
    </source>
</evidence>
<reference evidence="3" key="1">
    <citation type="submission" date="2003-08" db="EMBL/GenBank/DDBJ databases">
        <authorList>
            <person name="Birren B."/>
            <person name="Nusbaum C."/>
            <person name="Abebe A."/>
            <person name="Abouelleil A."/>
            <person name="Adekoya E."/>
            <person name="Ait-zahra M."/>
            <person name="Allen N."/>
            <person name="Allen T."/>
            <person name="An P."/>
            <person name="Anderson M."/>
            <person name="Anderson S."/>
            <person name="Arachchi H."/>
            <person name="Armbruster J."/>
            <person name="Bachantsang P."/>
            <person name="Baldwin J."/>
            <person name="Barry A."/>
            <person name="Bayul T."/>
            <person name="Blitshsteyn B."/>
            <person name="Bloom T."/>
            <person name="Blye J."/>
            <person name="Boguslavskiy L."/>
            <person name="Borowsky M."/>
            <person name="Boukhgalter B."/>
            <person name="Brunache A."/>
            <person name="Butler J."/>
            <person name="Calixte N."/>
            <person name="Calvo S."/>
            <person name="Camarata J."/>
            <person name="Campo K."/>
            <person name="Chang J."/>
            <person name="Cheshatsang Y."/>
            <person name="Citroen M."/>
            <person name="Collymore A."/>
            <person name="Considine T."/>
            <person name="Cook A."/>
            <person name="Cooke P."/>
            <person name="Corum B."/>
            <person name="Cuomo C."/>
            <person name="David R."/>
            <person name="Dawoe T."/>
            <person name="Degray S."/>
            <person name="Dodge S."/>
            <person name="Dooley K."/>
            <person name="Dorje P."/>
            <person name="Dorjee K."/>
            <person name="Dorris L."/>
            <person name="Duffey N."/>
            <person name="Dupes A."/>
            <person name="Elkins T."/>
            <person name="Engels R."/>
            <person name="Erickson J."/>
            <person name="Farina A."/>
            <person name="Faro S."/>
            <person name="Ferreira P."/>
            <person name="Fischer H."/>
            <person name="Fitzgerald M."/>
            <person name="Foley K."/>
            <person name="Gage D."/>
            <person name="Galagan J."/>
            <person name="Gearin G."/>
            <person name="Gnerre S."/>
            <person name="Gnirke A."/>
            <person name="Goyette A."/>
            <person name="Graham J."/>
            <person name="Grandbois E."/>
            <person name="Gyaltsen K."/>
            <person name="Hafez N."/>
            <person name="Hagopian D."/>
            <person name="Hagos B."/>
            <person name="Hall J."/>
            <person name="Hatcher B."/>
            <person name="Heller A."/>
            <person name="Higgins H."/>
            <person name="Honan T."/>
            <person name="Horn A."/>
            <person name="Houde N."/>
            <person name="Hughes L."/>
            <person name="Hulme W."/>
            <person name="Husby E."/>
            <person name="Iliev I."/>
            <person name="Jaffe D."/>
            <person name="Jones C."/>
            <person name="Kamal M."/>
            <person name="Kamat A."/>
            <person name="Kamvysselis M."/>
            <person name="Karlsson E."/>
            <person name="Kells C."/>
            <person name="Kieu A."/>
            <person name="Kisner P."/>
            <person name="Kodira C."/>
            <person name="Kulbokas E."/>
            <person name="Labutti K."/>
            <person name="Lama D."/>
            <person name="Landers T."/>
            <person name="Leger J."/>
            <person name="Levine S."/>
            <person name="Lewis D."/>
            <person name="Lewis T."/>
            <person name="Lindblad-toh K."/>
            <person name="Liu X."/>
            <person name="Lokyitsang T."/>
            <person name="Lokyitsang Y."/>
            <person name="Lucien O."/>
            <person name="Lui A."/>
            <person name="Ma L.J."/>
            <person name="Mabbitt R."/>
            <person name="Macdonald J."/>
            <person name="Maclean C."/>
            <person name="Major J."/>
            <person name="Manning J."/>
            <person name="Marabella R."/>
            <person name="Maru K."/>
            <person name="Matthews C."/>
            <person name="Mauceli E."/>
            <person name="Mccarthy M."/>
            <person name="Mcdonough S."/>
            <person name="Mcghee T."/>
            <person name="Meldrim J."/>
            <person name="Meneus L."/>
            <person name="Mesirov J."/>
            <person name="Mihalev A."/>
            <person name="Mihova T."/>
            <person name="Mikkelsen T."/>
            <person name="Mlenga V."/>
            <person name="Moru K."/>
            <person name="Mozes J."/>
            <person name="Mulrain L."/>
            <person name="Munson G."/>
            <person name="Naylor J."/>
            <person name="Newes C."/>
            <person name="Nguyen C."/>
            <person name="Nguyen N."/>
            <person name="Nguyen T."/>
            <person name="Nicol R."/>
            <person name="Nielsen C."/>
            <person name="Nizzari M."/>
            <person name="Norbu C."/>
            <person name="Norbu N."/>
            <person name="O'donnell P."/>
            <person name="Okoawo O."/>
            <person name="O'leary S."/>
            <person name="Omotosho B."/>
            <person name="O'neill K."/>
            <person name="Osman S."/>
            <person name="Parker S."/>
            <person name="Perrin D."/>
            <person name="Phunkhang P."/>
            <person name="Piqani B."/>
            <person name="Purcell S."/>
            <person name="Rachupka T."/>
            <person name="Ramasamy U."/>
            <person name="Rameau R."/>
            <person name="Ray V."/>
            <person name="Raymond C."/>
            <person name="Retta R."/>
            <person name="Richardson S."/>
            <person name="Rise C."/>
            <person name="Rodriguez J."/>
            <person name="Rogers J."/>
            <person name="Rogov P."/>
            <person name="Rutman M."/>
            <person name="Schupbach R."/>
            <person name="Seaman C."/>
            <person name="Settipalli S."/>
            <person name="Sharpe T."/>
            <person name="Sheridan J."/>
            <person name="Sherpa N."/>
            <person name="Shi J."/>
            <person name="Smirnov S."/>
            <person name="Smith C."/>
            <person name="Sougnez C."/>
            <person name="Spencer B."/>
            <person name="Stalker J."/>
            <person name="Stange-thomann N."/>
            <person name="Stavropoulos S."/>
            <person name="Stetson K."/>
            <person name="Stone C."/>
            <person name="Stone S."/>
            <person name="Stubbs M."/>
            <person name="Talamas J."/>
            <person name="Tchuinga P."/>
            <person name="Tenzing P."/>
            <person name="Tesfaye S."/>
            <person name="Theodore J."/>
            <person name="Thoulutsang Y."/>
            <person name="Topham K."/>
            <person name="Towey S."/>
            <person name="Tsamla T."/>
            <person name="Tsomo N."/>
            <person name="Vallee D."/>
            <person name="Vassiliev H."/>
            <person name="Venkataraman V."/>
            <person name="Vinson J."/>
            <person name="Vo A."/>
            <person name="Wade C."/>
            <person name="Wang S."/>
            <person name="Wangchuk T."/>
            <person name="Wangdi T."/>
            <person name="Whittaker C."/>
            <person name="Wilkinson J."/>
            <person name="Wu Y."/>
            <person name="Wyman D."/>
            <person name="Yadav S."/>
            <person name="Yang S."/>
            <person name="Yang X."/>
            <person name="Yeager S."/>
            <person name="Yee E."/>
            <person name="Young G."/>
            <person name="Zainoun J."/>
            <person name="Zembeck L."/>
            <person name="Zimmer A."/>
            <person name="Zody M."/>
            <person name="Lander E."/>
        </authorList>
    </citation>
    <scope>NUCLEOTIDE SEQUENCE [LARGE SCALE GENOMIC DNA]</scope>
</reference>
<keyword evidence="3" id="KW-1185">Reference proteome</keyword>
<dbReference type="Pfam" id="PF22951">
    <property type="entry name" value="3HBD"/>
    <property type="match status" value="1"/>
</dbReference>
<organism evidence="2 3">
    <name type="scientific">Ciona savignyi</name>
    <name type="common">Pacific transparent sea squirt</name>
    <dbReference type="NCBI Taxonomy" id="51511"/>
    <lineage>
        <taxon>Eukaryota</taxon>
        <taxon>Metazoa</taxon>
        <taxon>Chordata</taxon>
        <taxon>Tunicata</taxon>
        <taxon>Ascidiacea</taxon>
        <taxon>Phlebobranchia</taxon>
        <taxon>Cionidae</taxon>
        <taxon>Ciona</taxon>
    </lineage>
</organism>
<accession>H2Z8N1</accession>
<dbReference type="Ensembl" id="ENSCSAVT00000014103.1">
    <property type="protein sequence ID" value="ENSCSAVP00000013943.1"/>
    <property type="gene ID" value="ENSCSAVG00000008176.1"/>
</dbReference>
<dbReference type="STRING" id="51511.ENSCSAVP00000013943"/>
<dbReference type="AlphaFoldDB" id="H2Z8N1"/>
<evidence type="ECO:0000313" key="3">
    <source>
        <dbReference type="Proteomes" id="UP000007875"/>
    </source>
</evidence>